<protein>
    <submittedName>
        <fullName evidence="1">Uncharacterized protein</fullName>
    </submittedName>
</protein>
<dbReference type="Proteomes" id="UP000639772">
    <property type="component" value="Chromosome 1"/>
</dbReference>
<dbReference type="EMBL" id="JADCNM010000001">
    <property type="protein sequence ID" value="KAG0501911.1"/>
    <property type="molecule type" value="Genomic_DNA"/>
</dbReference>
<gene>
    <name evidence="2" type="ORF">HPP92_001983</name>
    <name evidence="1" type="ORF">HPP92_002233</name>
</gene>
<organism evidence="1 3">
    <name type="scientific">Vanilla planifolia</name>
    <name type="common">Vanilla</name>
    <dbReference type="NCBI Taxonomy" id="51239"/>
    <lineage>
        <taxon>Eukaryota</taxon>
        <taxon>Viridiplantae</taxon>
        <taxon>Streptophyta</taxon>
        <taxon>Embryophyta</taxon>
        <taxon>Tracheophyta</taxon>
        <taxon>Spermatophyta</taxon>
        <taxon>Magnoliopsida</taxon>
        <taxon>Liliopsida</taxon>
        <taxon>Asparagales</taxon>
        <taxon>Orchidaceae</taxon>
        <taxon>Vanilloideae</taxon>
        <taxon>Vanilleae</taxon>
        <taxon>Vanilla</taxon>
    </lineage>
</organism>
<keyword evidence="3" id="KW-1185">Reference proteome</keyword>
<evidence type="ECO:0000313" key="3">
    <source>
        <dbReference type="Proteomes" id="UP000636800"/>
    </source>
</evidence>
<name>A0A835VG36_VANPL</name>
<dbReference type="AlphaFoldDB" id="A0A835VG36"/>
<sequence length="54" mass="6094">MAATCLHDPPENLHVRRLAVSRNSASDDHHLPLETIISMEYSDPDGEKPRVLEE</sequence>
<accession>A0A835VG36</accession>
<evidence type="ECO:0000313" key="1">
    <source>
        <dbReference type="EMBL" id="KAG0497542.1"/>
    </source>
</evidence>
<comment type="caution">
    <text evidence="1">The sequence shown here is derived from an EMBL/GenBank/DDBJ whole genome shotgun (WGS) entry which is preliminary data.</text>
</comment>
<reference evidence="3 4" key="1">
    <citation type="journal article" date="2020" name="Nat. Food">
        <title>A phased Vanilla planifolia genome enables genetic improvement of flavour and production.</title>
        <authorList>
            <person name="Hasing T."/>
            <person name="Tang H."/>
            <person name="Brym M."/>
            <person name="Khazi F."/>
            <person name="Huang T."/>
            <person name="Chambers A.H."/>
        </authorList>
    </citation>
    <scope>NUCLEOTIDE SEQUENCE [LARGE SCALE GENOMIC DNA]</scope>
    <source>
        <tissue evidence="1">Leaf</tissue>
    </source>
</reference>
<proteinExistence type="predicted"/>
<evidence type="ECO:0000313" key="4">
    <source>
        <dbReference type="Proteomes" id="UP000639772"/>
    </source>
</evidence>
<dbReference type="Proteomes" id="UP000636800">
    <property type="component" value="Chromosome 1"/>
</dbReference>
<evidence type="ECO:0000313" key="2">
    <source>
        <dbReference type="EMBL" id="KAG0501911.1"/>
    </source>
</evidence>
<dbReference type="EMBL" id="JADCNL010000001">
    <property type="protein sequence ID" value="KAG0497542.1"/>
    <property type="molecule type" value="Genomic_DNA"/>
</dbReference>